<feature type="domain" description="N-acetyltransferase" evidence="3">
    <location>
        <begin position="1"/>
        <end position="157"/>
    </location>
</feature>
<evidence type="ECO:0000256" key="2">
    <source>
        <dbReference type="ARBA" id="ARBA00023315"/>
    </source>
</evidence>
<reference evidence="4" key="1">
    <citation type="journal article" date="2020" name="Nature">
        <title>Giant virus diversity and host interactions through global metagenomics.</title>
        <authorList>
            <person name="Schulz F."/>
            <person name="Roux S."/>
            <person name="Paez-Espino D."/>
            <person name="Jungbluth S."/>
            <person name="Walsh D.A."/>
            <person name="Denef V.J."/>
            <person name="McMahon K.D."/>
            <person name="Konstantinidis K.T."/>
            <person name="Eloe-Fadrosh E.A."/>
            <person name="Kyrpides N.C."/>
            <person name="Woyke T."/>
        </authorList>
    </citation>
    <scope>NUCLEOTIDE SEQUENCE</scope>
    <source>
        <strain evidence="4">GVMAG-M-3300023174-60</strain>
    </source>
</reference>
<dbReference type="Gene3D" id="3.40.630.30">
    <property type="match status" value="1"/>
</dbReference>
<keyword evidence="1" id="KW-0808">Transferase</keyword>
<dbReference type="EMBL" id="MN739677">
    <property type="protein sequence ID" value="QHT20451.1"/>
    <property type="molecule type" value="Genomic_DNA"/>
</dbReference>
<dbReference type="PANTHER" id="PTHR43420">
    <property type="entry name" value="ACETYLTRANSFERASE"/>
    <property type="match status" value="1"/>
</dbReference>
<sequence>MLLRNLKECDKDKIFELGKKIFREEDEIPLFQKALYLCAPELSFVAVEDKNIVGFTLASKKMTSIYYKFLAQIPDCYELAFLGICPKCQGRGLGTRLLKETLLAIFQTSNQFTCWLLVDTDNTGAIGLYEKIGFRRWVETSPDITPVPGYIMGINYKRFIKKEPKEYNTHKITPMPMIMI</sequence>
<dbReference type="CDD" id="cd04301">
    <property type="entry name" value="NAT_SF"/>
    <property type="match status" value="1"/>
</dbReference>
<dbReference type="InterPro" id="IPR050680">
    <property type="entry name" value="YpeA/RimI_acetyltransf"/>
</dbReference>
<dbReference type="PANTHER" id="PTHR43420:SF12">
    <property type="entry name" value="N-ACETYLTRANSFERASE DOMAIN-CONTAINING PROTEIN"/>
    <property type="match status" value="1"/>
</dbReference>
<evidence type="ECO:0000313" key="4">
    <source>
        <dbReference type="EMBL" id="QHT20451.1"/>
    </source>
</evidence>
<dbReference type="InterPro" id="IPR000182">
    <property type="entry name" value="GNAT_dom"/>
</dbReference>
<keyword evidence="2" id="KW-0012">Acyltransferase</keyword>
<accession>A0A6C0DVH2</accession>
<protein>
    <recommendedName>
        <fullName evidence="3">N-acetyltransferase domain-containing protein</fullName>
    </recommendedName>
</protein>
<dbReference type="AlphaFoldDB" id="A0A6C0DVH2"/>
<dbReference type="GO" id="GO:0016747">
    <property type="term" value="F:acyltransferase activity, transferring groups other than amino-acyl groups"/>
    <property type="evidence" value="ECO:0007669"/>
    <property type="project" value="InterPro"/>
</dbReference>
<name>A0A6C0DVH2_9ZZZZ</name>
<dbReference type="PROSITE" id="PS51186">
    <property type="entry name" value="GNAT"/>
    <property type="match status" value="1"/>
</dbReference>
<evidence type="ECO:0000256" key="1">
    <source>
        <dbReference type="ARBA" id="ARBA00022679"/>
    </source>
</evidence>
<dbReference type="InterPro" id="IPR016181">
    <property type="entry name" value="Acyl_CoA_acyltransferase"/>
</dbReference>
<dbReference type="SUPFAM" id="SSF55729">
    <property type="entry name" value="Acyl-CoA N-acyltransferases (Nat)"/>
    <property type="match status" value="1"/>
</dbReference>
<organism evidence="4">
    <name type="scientific">viral metagenome</name>
    <dbReference type="NCBI Taxonomy" id="1070528"/>
    <lineage>
        <taxon>unclassified sequences</taxon>
        <taxon>metagenomes</taxon>
        <taxon>organismal metagenomes</taxon>
    </lineage>
</organism>
<evidence type="ECO:0000259" key="3">
    <source>
        <dbReference type="PROSITE" id="PS51186"/>
    </source>
</evidence>
<dbReference type="Pfam" id="PF00583">
    <property type="entry name" value="Acetyltransf_1"/>
    <property type="match status" value="1"/>
</dbReference>
<proteinExistence type="predicted"/>